<evidence type="ECO:0000259" key="4">
    <source>
        <dbReference type="Pfam" id="PF25975"/>
    </source>
</evidence>
<dbReference type="EMBL" id="JBDPZD010000002">
    <property type="protein sequence ID" value="MEO3691731.1"/>
    <property type="molecule type" value="Genomic_DNA"/>
</dbReference>
<feature type="domain" description="CzcB-like C-terminal circularly permuted SH3-like" evidence="4">
    <location>
        <begin position="353"/>
        <end position="389"/>
    </location>
</feature>
<name>A0ABV0G1Y4_9BURK</name>
<evidence type="ECO:0000256" key="1">
    <source>
        <dbReference type="ARBA" id="ARBA00004196"/>
    </source>
</evidence>
<proteinExistence type="predicted"/>
<reference evidence="5 6" key="1">
    <citation type="submission" date="2024-05" db="EMBL/GenBank/DDBJ databases">
        <title>Roseateles sp. DJS-2-20 16S ribosomal RNA gene Genome sequencing and assembly.</title>
        <authorList>
            <person name="Woo H."/>
        </authorList>
    </citation>
    <scope>NUCLEOTIDE SEQUENCE [LARGE SCALE GENOMIC DNA]</scope>
    <source>
        <strain evidence="5 6">DJS-2-20</strain>
    </source>
</reference>
<evidence type="ECO:0000256" key="3">
    <source>
        <dbReference type="SAM" id="Coils"/>
    </source>
</evidence>
<dbReference type="Gene3D" id="2.40.50.100">
    <property type="match status" value="1"/>
</dbReference>
<dbReference type="PANTHER" id="PTHR32347:SF23">
    <property type="entry name" value="BLL5650 PROTEIN"/>
    <property type="match status" value="1"/>
</dbReference>
<dbReference type="SUPFAM" id="SSF111369">
    <property type="entry name" value="HlyD-like secretion proteins"/>
    <property type="match status" value="1"/>
</dbReference>
<dbReference type="RefSeq" id="WP_347704545.1">
    <property type="nucleotide sequence ID" value="NZ_JBDPZD010000002.1"/>
</dbReference>
<dbReference type="Gene3D" id="2.40.420.20">
    <property type="match status" value="1"/>
</dbReference>
<dbReference type="InterPro" id="IPR050465">
    <property type="entry name" value="UPF0194_transport"/>
</dbReference>
<evidence type="ECO:0000256" key="2">
    <source>
        <dbReference type="ARBA" id="ARBA00023054"/>
    </source>
</evidence>
<protein>
    <submittedName>
        <fullName evidence="5">Biotin/lipoyl-binding protein</fullName>
    </submittedName>
</protein>
<organism evidence="5 6">
    <name type="scientific">Roseateles paludis</name>
    <dbReference type="NCBI Taxonomy" id="3145238"/>
    <lineage>
        <taxon>Bacteria</taxon>
        <taxon>Pseudomonadati</taxon>
        <taxon>Pseudomonadota</taxon>
        <taxon>Betaproteobacteria</taxon>
        <taxon>Burkholderiales</taxon>
        <taxon>Sphaerotilaceae</taxon>
        <taxon>Roseateles</taxon>
    </lineage>
</organism>
<dbReference type="Gene3D" id="1.10.287.470">
    <property type="entry name" value="Helix hairpin bin"/>
    <property type="match status" value="1"/>
</dbReference>
<evidence type="ECO:0000313" key="6">
    <source>
        <dbReference type="Proteomes" id="UP001495147"/>
    </source>
</evidence>
<sequence>MDRPLPARGRWAGWSRRWLGLLLASLLLLGGAWALRQAWPALPVVQQPQLATVRQGEFRDELVLRARAEPLRLVQIDAQEAGRVEAVLVQDGALVQAGQPLYRLHSREQETLLMQRAAEVAQQQANAALQRSAWASSQAQNRRELAQLRAQAEEANAQWRRQRELAAAGFVSAAGLEQAERQATLAAQLLAQAREDQQLEQRTRSQSLAEMDRAVAGLQQGLRLLQASRDQWTARAPMAGRLSGFALQPGQSLRPGEHVARIHDPAAGLQLAAEVDEFYLPRLTGQLPAFSEAGRWTLTQTLPQVQGGKARAIFQAEGTAPVLRPGQTVELRLQLGEARPALLLPEGPGVQDPVYVLQGQELQRRPVQLGRRAAGLVEVVAGLQAGDQVLISATPHTEAKLRLP</sequence>
<gene>
    <name evidence="5" type="ORF">ABDJ85_09640</name>
</gene>
<feature type="coiled-coil region" evidence="3">
    <location>
        <begin position="136"/>
        <end position="196"/>
    </location>
</feature>
<keyword evidence="2 3" id="KW-0175">Coiled coil</keyword>
<comment type="subcellular location">
    <subcellularLocation>
        <location evidence="1">Cell envelope</location>
    </subcellularLocation>
</comment>
<evidence type="ECO:0000313" key="5">
    <source>
        <dbReference type="EMBL" id="MEO3691731.1"/>
    </source>
</evidence>
<dbReference type="Pfam" id="PF25975">
    <property type="entry name" value="CzcB_C"/>
    <property type="match status" value="1"/>
</dbReference>
<dbReference type="Proteomes" id="UP001495147">
    <property type="component" value="Unassembled WGS sequence"/>
</dbReference>
<dbReference type="InterPro" id="IPR058649">
    <property type="entry name" value="CzcB_C"/>
</dbReference>
<accession>A0ABV0G1Y4</accession>
<keyword evidence="6" id="KW-1185">Reference proteome</keyword>
<dbReference type="PANTHER" id="PTHR32347">
    <property type="entry name" value="EFFLUX SYSTEM COMPONENT YKNX-RELATED"/>
    <property type="match status" value="1"/>
</dbReference>
<comment type="caution">
    <text evidence="5">The sequence shown here is derived from an EMBL/GenBank/DDBJ whole genome shotgun (WGS) entry which is preliminary data.</text>
</comment>